<organism evidence="16 17">
    <name type="scientific">Pseudolysinimonas yzui</name>
    <dbReference type="NCBI Taxonomy" id="2708254"/>
    <lineage>
        <taxon>Bacteria</taxon>
        <taxon>Bacillati</taxon>
        <taxon>Actinomycetota</taxon>
        <taxon>Actinomycetes</taxon>
        <taxon>Micrococcales</taxon>
        <taxon>Microbacteriaceae</taxon>
        <taxon>Pseudolysinimonas</taxon>
    </lineage>
</organism>
<dbReference type="Pfam" id="PF04983">
    <property type="entry name" value="RNA_pol_Rpb1_3"/>
    <property type="match status" value="1"/>
</dbReference>
<accession>A0A8J3GRG2</accession>
<comment type="subunit">
    <text evidence="10 12">The RNAP catalytic core consists of 2 alpha, 1 beta, 1 beta' and 1 omega subunit. When a sigma factor is associated with the core the holoenzyme is formed, which can initiate transcription.</text>
</comment>
<dbReference type="FunFam" id="1.10.40.90:FF:000001">
    <property type="entry name" value="DNA-directed RNA polymerase subunit beta"/>
    <property type="match status" value="1"/>
</dbReference>
<dbReference type="Pfam" id="PF05000">
    <property type="entry name" value="RNA_pol_Rpb1_4"/>
    <property type="match status" value="1"/>
</dbReference>
<name>A0A8J3GRG2_9MICO</name>
<evidence type="ECO:0000256" key="10">
    <source>
        <dbReference type="ARBA" id="ARBA00025935"/>
    </source>
</evidence>
<keyword evidence="14" id="KW-0175">Coiled coil</keyword>
<dbReference type="Pfam" id="PF04997">
    <property type="entry name" value="RNA_pol_Rpb1_1"/>
    <property type="match status" value="1"/>
</dbReference>
<dbReference type="Gene3D" id="1.10.274.100">
    <property type="entry name" value="RNA polymerase Rpb1, domain 3"/>
    <property type="match status" value="1"/>
</dbReference>
<dbReference type="InterPro" id="IPR006592">
    <property type="entry name" value="RNA_pol_N"/>
</dbReference>
<dbReference type="GO" id="GO:0000287">
    <property type="term" value="F:magnesium ion binding"/>
    <property type="evidence" value="ECO:0007669"/>
    <property type="project" value="UniProtKB-UniRule"/>
</dbReference>
<feature type="binding site" evidence="12">
    <location>
        <position position="960"/>
    </location>
    <ligand>
        <name>Zn(2+)</name>
        <dbReference type="ChEBI" id="CHEBI:29105"/>
        <label>2</label>
    </ligand>
</feature>
<evidence type="ECO:0000256" key="1">
    <source>
        <dbReference type="ARBA" id="ARBA00004026"/>
    </source>
</evidence>
<dbReference type="Gene3D" id="2.40.50.100">
    <property type="match status" value="1"/>
</dbReference>
<dbReference type="PANTHER" id="PTHR19376">
    <property type="entry name" value="DNA-DIRECTED RNA POLYMERASE"/>
    <property type="match status" value="1"/>
</dbReference>
<gene>
    <name evidence="12 16" type="primary">rpoC</name>
    <name evidence="16" type="ORF">GCM10011600_22560</name>
</gene>
<comment type="catalytic activity">
    <reaction evidence="11 12 13">
        <text>RNA(n) + a ribonucleoside 5'-triphosphate = RNA(n+1) + diphosphate</text>
        <dbReference type="Rhea" id="RHEA:21248"/>
        <dbReference type="Rhea" id="RHEA-COMP:14527"/>
        <dbReference type="Rhea" id="RHEA-COMP:17342"/>
        <dbReference type="ChEBI" id="CHEBI:33019"/>
        <dbReference type="ChEBI" id="CHEBI:61557"/>
        <dbReference type="ChEBI" id="CHEBI:140395"/>
        <dbReference type="EC" id="2.7.7.6"/>
    </reaction>
</comment>
<dbReference type="InterPro" id="IPR042102">
    <property type="entry name" value="RNA_pol_Rpb1_3_sf"/>
</dbReference>
<dbReference type="NCBIfam" id="NF011498">
    <property type="entry name" value="PRK14906.1"/>
    <property type="match status" value="1"/>
</dbReference>
<dbReference type="InterPro" id="IPR012754">
    <property type="entry name" value="DNA-dir_RpoC_beta_prime_bact"/>
</dbReference>
<evidence type="ECO:0000256" key="7">
    <source>
        <dbReference type="ARBA" id="ARBA00022833"/>
    </source>
</evidence>
<dbReference type="FunFam" id="4.10.860.120:FF:000001">
    <property type="entry name" value="DNA-directed RNA polymerase subunit beta"/>
    <property type="match status" value="1"/>
</dbReference>
<keyword evidence="3 12" id="KW-0240">DNA-directed RNA polymerase</keyword>
<evidence type="ECO:0000256" key="3">
    <source>
        <dbReference type="ARBA" id="ARBA00022478"/>
    </source>
</evidence>
<feature type="binding site" evidence="12">
    <location>
        <position position="78"/>
    </location>
    <ligand>
        <name>Zn(2+)</name>
        <dbReference type="ChEBI" id="CHEBI:29105"/>
        <label>1</label>
    </ligand>
</feature>
<dbReference type="Gene3D" id="1.10.1790.20">
    <property type="match status" value="1"/>
</dbReference>
<feature type="binding site" evidence="12">
    <location>
        <position position="75"/>
    </location>
    <ligand>
        <name>Zn(2+)</name>
        <dbReference type="ChEBI" id="CHEBI:29105"/>
        <label>1</label>
    </ligand>
</feature>
<dbReference type="RefSeq" id="WP_191283605.1">
    <property type="nucleotide sequence ID" value="NZ_BNAI01000004.1"/>
</dbReference>
<dbReference type="CDD" id="cd01609">
    <property type="entry name" value="RNAP_beta'_N"/>
    <property type="match status" value="1"/>
</dbReference>
<keyword evidence="7 12" id="KW-0862">Zinc</keyword>
<feature type="domain" description="RNA polymerase N-terminal" evidence="15">
    <location>
        <begin position="311"/>
        <end position="590"/>
    </location>
</feature>
<evidence type="ECO:0000256" key="6">
    <source>
        <dbReference type="ARBA" id="ARBA00022723"/>
    </source>
</evidence>
<protein>
    <recommendedName>
        <fullName evidence="12">DNA-directed RNA polymerase subunit beta'</fullName>
        <shortName evidence="12">RNAP subunit beta'</shortName>
        <ecNumber evidence="12">2.7.7.6</ecNumber>
    </recommendedName>
    <alternativeName>
        <fullName evidence="12">RNA polymerase subunit beta'</fullName>
    </alternativeName>
    <alternativeName>
        <fullName evidence="12">Transcriptase subunit beta'</fullName>
    </alternativeName>
</protein>
<feature type="binding site" evidence="12">
    <location>
        <position position="62"/>
    </location>
    <ligand>
        <name>Zn(2+)</name>
        <dbReference type="ChEBI" id="CHEBI:29105"/>
        <label>1</label>
    </ligand>
</feature>
<dbReference type="EMBL" id="BNAI01000004">
    <property type="protein sequence ID" value="GHF21003.1"/>
    <property type="molecule type" value="Genomic_DNA"/>
</dbReference>
<dbReference type="HAMAP" id="MF_01322">
    <property type="entry name" value="RNApol_bact_RpoC"/>
    <property type="match status" value="1"/>
</dbReference>
<comment type="function">
    <text evidence="1 12 13">DNA-dependent RNA polymerase catalyzes the transcription of DNA into RNA using the four ribonucleoside triphosphates as substrates.</text>
</comment>
<dbReference type="Gene3D" id="1.10.132.30">
    <property type="match status" value="1"/>
</dbReference>
<dbReference type="CDD" id="cd02655">
    <property type="entry name" value="RNAP_beta'_C"/>
    <property type="match status" value="1"/>
</dbReference>
<feature type="binding site" evidence="12">
    <location>
        <position position="60"/>
    </location>
    <ligand>
        <name>Zn(2+)</name>
        <dbReference type="ChEBI" id="CHEBI:29105"/>
        <label>1</label>
    </ligand>
</feature>
<keyword evidence="8 12" id="KW-0460">Magnesium</keyword>
<reference evidence="16" key="2">
    <citation type="submission" date="2020-09" db="EMBL/GenBank/DDBJ databases">
        <authorList>
            <person name="Sun Q."/>
            <person name="Zhou Y."/>
        </authorList>
    </citation>
    <scope>NUCLEOTIDE SEQUENCE</scope>
    <source>
        <strain evidence="16">CGMCC 1.16548</strain>
    </source>
</reference>
<evidence type="ECO:0000256" key="4">
    <source>
        <dbReference type="ARBA" id="ARBA00022679"/>
    </source>
</evidence>
<keyword evidence="9 12" id="KW-0804">Transcription</keyword>
<evidence type="ECO:0000256" key="2">
    <source>
        <dbReference type="ARBA" id="ARBA00006460"/>
    </source>
</evidence>
<evidence type="ECO:0000256" key="12">
    <source>
        <dbReference type="HAMAP-Rule" id="MF_01322"/>
    </source>
</evidence>
<dbReference type="GO" id="GO:0000428">
    <property type="term" value="C:DNA-directed RNA polymerase complex"/>
    <property type="evidence" value="ECO:0007669"/>
    <property type="project" value="UniProtKB-KW"/>
</dbReference>
<keyword evidence="17" id="KW-1185">Reference proteome</keyword>
<dbReference type="Pfam" id="PF04998">
    <property type="entry name" value="RNA_pol_Rpb1_5"/>
    <property type="match status" value="1"/>
</dbReference>
<feature type="binding site" evidence="12">
    <location>
        <position position="536"/>
    </location>
    <ligand>
        <name>Mg(2+)</name>
        <dbReference type="ChEBI" id="CHEBI:18420"/>
    </ligand>
</feature>
<evidence type="ECO:0000256" key="9">
    <source>
        <dbReference type="ARBA" id="ARBA00023163"/>
    </source>
</evidence>
<dbReference type="InterPro" id="IPR044893">
    <property type="entry name" value="RNA_pol_Rpb1_clamp_domain"/>
</dbReference>
<keyword evidence="4 12" id="KW-0808">Transferase</keyword>
<dbReference type="InterPro" id="IPR007066">
    <property type="entry name" value="RNA_pol_Rpb1_3"/>
</dbReference>
<evidence type="ECO:0000259" key="15">
    <source>
        <dbReference type="SMART" id="SM00663"/>
    </source>
</evidence>
<dbReference type="Pfam" id="PF00623">
    <property type="entry name" value="RNA_pol_Rpb1_2"/>
    <property type="match status" value="1"/>
</dbReference>
<dbReference type="GO" id="GO:0003677">
    <property type="term" value="F:DNA binding"/>
    <property type="evidence" value="ECO:0007669"/>
    <property type="project" value="UniProtKB-UniRule"/>
</dbReference>
<sequence>MINATSFDQLKIGLATSTDIRAWSYGEVKKPETINYRTLKPEKDGLFGEQIFGPSRDWECSCGKYKRVRFKGIVCERCGVEVTKSSVRRERMGHIELAAPVTHIWYFKGVPSRLGYLLDMAPKDLEKVIYFAAYMVISVDEEGRHNDLPGLESEIRLEIKTLEQQRDAQINARLATLETEMAALEEEGAKSDQKRKVRDAGEKEMGQVRKSFDEQIAQLERVWDDFRSLKVGDLKPEDSVFHELQDRFGLYFEAHMGAEAIQKRLQAFDLQAESDALHDEIANGRGGQKKIRAIKRLRVVNSFLQTGNSPAAMVLDVVPVIPPELRPMVQLDGGRFATSDLNDLYRRVINRNNRLRRLLDLGAPEIIVNNEKRMLQEAVDALFDNGRRGRPVTGTGNRALKSLSDMLKGKQGRFRQNLLGKRVDYSGRSVIIVGPQLKLHQCGLPKQMALELFKPFVIKRLIDLSHAQNIKSAKRMVERSRPQVWDVLEEIIRERPVLLNRAPTLHRLGIQAFEPQLVEGKAIQLHPLVCAAFNADFDGDQMAVHLPLSVEAQAEARILMLASNNILKPSDGRPVTLPSQDMIIGLHHLTTVKEGATGEGRAFSSVAEAILAMDQHSLDLNAVVRIRVEGVYYPEGEIPEGHVQGSQVLLTTTLGRALFNETLPEDYPYVEAVADKGKISAIVNDLAERYPKVEVAAALDRIKDAGFHWATRSGVTVALSDIVTPKDKPEIIAKHEKRASKVQGEYDKGLIDDGSRRRELIEIWTEATNEVAASMQAAYTEGNNIFRMVSSGARGNWLQVRNISGIRGLVANPKGETIPRPIISSYREGLSVAEYFIATHGARKGLADTALRTADSGYLTRRLVDVAQDVIIREDDCGTTKGLELTIAAHVDGELVRDANVENAVYARSLADDAVDAKGKVVAEGGSDVGDVLIEKLIAAGVETIKVRSVLTCESAVGVCAACYGRSLATGKLVDIGEAVGIIAAQSIGEPGTQLTMRTFHQGGSAGADDITQGLPRVTELFEARTPKGASPIAEAAGRIEIEDTEKQRRIILTPDNGDEVKAYPVLKRSTLLVEDGQHVELGQQFVVGNLDPKEVLRVQGVRAVQKHLVDGVQGVYRSQGVPIHDKHIEVIVRQMLRKVTVVDHADTDLLPGELVDRSKYNEINRAALLDGKKTASGREEVMGITKASLATESWLSAASFQETTRVLTQAAMEGKSDPLLGLKENVIIGQLIPAGTGLPRYRNVTVEATEEAKAERYPNRIFTDDSVFSEGDLSFVDFDSFSSDDFSPGTYN</sequence>
<comment type="caution">
    <text evidence="16">The sequence shown here is derived from an EMBL/GenBank/DDBJ whole genome shotgun (WGS) entry which is preliminary data.</text>
</comment>
<dbReference type="InterPro" id="IPR007081">
    <property type="entry name" value="RNA_pol_Rpb1_5"/>
</dbReference>
<dbReference type="Gene3D" id="1.10.150.390">
    <property type="match status" value="1"/>
</dbReference>
<dbReference type="GO" id="GO:0003899">
    <property type="term" value="F:DNA-directed RNA polymerase activity"/>
    <property type="evidence" value="ECO:0007669"/>
    <property type="project" value="UniProtKB-UniRule"/>
</dbReference>
<evidence type="ECO:0000313" key="16">
    <source>
        <dbReference type="EMBL" id="GHF21003.1"/>
    </source>
</evidence>
<dbReference type="InterPro" id="IPR045867">
    <property type="entry name" value="DNA-dir_RpoC_beta_prime"/>
</dbReference>
<feature type="binding site" evidence="12">
    <location>
        <position position="540"/>
    </location>
    <ligand>
        <name>Mg(2+)</name>
        <dbReference type="ChEBI" id="CHEBI:18420"/>
    </ligand>
</feature>
<feature type="binding site" evidence="12">
    <location>
        <position position="953"/>
    </location>
    <ligand>
        <name>Zn(2+)</name>
        <dbReference type="ChEBI" id="CHEBI:29105"/>
        <label>2</label>
    </ligand>
</feature>
<evidence type="ECO:0000256" key="13">
    <source>
        <dbReference type="RuleBase" id="RU004279"/>
    </source>
</evidence>
<dbReference type="InterPro" id="IPR007080">
    <property type="entry name" value="RNA_pol_Rpb1_1"/>
</dbReference>
<evidence type="ECO:0000256" key="14">
    <source>
        <dbReference type="SAM" id="Coils"/>
    </source>
</evidence>
<dbReference type="NCBIfam" id="TIGR02386">
    <property type="entry name" value="rpoC_TIGR"/>
    <property type="match status" value="1"/>
</dbReference>
<comment type="similarity">
    <text evidence="2 12 13">Belongs to the RNA polymerase beta' chain family.</text>
</comment>
<dbReference type="Gene3D" id="2.40.40.20">
    <property type="match status" value="1"/>
</dbReference>
<dbReference type="Gene3D" id="4.10.860.120">
    <property type="entry name" value="RNA polymerase II, clamp domain"/>
    <property type="match status" value="1"/>
</dbReference>
<dbReference type="GO" id="GO:0008270">
    <property type="term" value="F:zinc ion binding"/>
    <property type="evidence" value="ECO:0007669"/>
    <property type="project" value="UniProtKB-UniRule"/>
</dbReference>
<feature type="binding site" evidence="12">
    <location>
        <position position="538"/>
    </location>
    <ligand>
        <name>Mg(2+)</name>
        <dbReference type="ChEBI" id="CHEBI:18420"/>
    </ligand>
</feature>
<dbReference type="InterPro" id="IPR007083">
    <property type="entry name" value="RNA_pol_Rpb1_4"/>
</dbReference>
<dbReference type="EC" id="2.7.7.6" evidence="12"/>
<comment type="cofactor">
    <cofactor evidence="12">
        <name>Zn(2+)</name>
        <dbReference type="ChEBI" id="CHEBI:29105"/>
    </cofactor>
    <text evidence="12">Binds 2 Zn(2+) ions per subunit.</text>
</comment>
<dbReference type="GO" id="GO:0006351">
    <property type="term" value="P:DNA-templated transcription"/>
    <property type="evidence" value="ECO:0007669"/>
    <property type="project" value="UniProtKB-UniRule"/>
</dbReference>
<feature type="binding site" evidence="12">
    <location>
        <position position="877"/>
    </location>
    <ligand>
        <name>Zn(2+)</name>
        <dbReference type="ChEBI" id="CHEBI:29105"/>
        <label>2</label>
    </ligand>
</feature>
<evidence type="ECO:0000256" key="5">
    <source>
        <dbReference type="ARBA" id="ARBA00022695"/>
    </source>
</evidence>
<proteinExistence type="inferred from homology"/>
<dbReference type="InterPro" id="IPR038120">
    <property type="entry name" value="Rpb1_funnel_sf"/>
</dbReference>
<feature type="binding site" evidence="12">
    <location>
        <position position="963"/>
    </location>
    <ligand>
        <name>Zn(2+)</name>
        <dbReference type="ChEBI" id="CHEBI:29105"/>
        <label>2</label>
    </ligand>
</feature>
<dbReference type="SMART" id="SM00663">
    <property type="entry name" value="RPOLA_N"/>
    <property type="match status" value="1"/>
</dbReference>
<dbReference type="InterPro" id="IPR000722">
    <property type="entry name" value="RNA_pol_asu"/>
</dbReference>
<evidence type="ECO:0000256" key="8">
    <source>
        <dbReference type="ARBA" id="ARBA00022842"/>
    </source>
</evidence>
<reference evidence="16" key="1">
    <citation type="journal article" date="2014" name="Int. J. Syst. Evol. Microbiol.">
        <title>Complete genome sequence of Corynebacterium casei LMG S-19264T (=DSM 44701T), isolated from a smear-ripened cheese.</title>
        <authorList>
            <consortium name="US DOE Joint Genome Institute (JGI-PGF)"/>
            <person name="Walter F."/>
            <person name="Albersmeier A."/>
            <person name="Kalinowski J."/>
            <person name="Ruckert C."/>
        </authorList>
    </citation>
    <scope>NUCLEOTIDE SEQUENCE</scope>
    <source>
        <strain evidence="16">CGMCC 1.16548</strain>
    </source>
</reference>
<evidence type="ECO:0000313" key="17">
    <source>
        <dbReference type="Proteomes" id="UP000617531"/>
    </source>
</evidence>
<dbReference type="FunFam" id="1.10.150.390:FF:000002">
    <property type="entry name" value="DNA-directed RNA polymerase subunit beta"/>
    <property type="match status" value="1"/>
</dbReference>
<dbReference type="SUPFAM" id="SSF64484">
    <property type="entry name" value="beta and beta-prime subunits of DNA dependent RNA-polymerase"/>
    <property type="match status" value="1"/>
</dbReference>
<keyword evidence="5 12" id="KW-0548">Nucleotidyltransferase</keyword>
<evidence type="ECO:0000256" key="11">
    <source>
        <dbReference type="ARBA" id="ARBA00048552"/>
    </source>
</evidence>
<feature type="coiled-coil region" evidence="14">
    <location>
        <begin position="167"/>
        <end position="194"/>
    </location>
</feature>
<comment type="cofactor">
    <cofactor evidence="12">
        <name>Mg(2+)</name>
        <dbReference type="ChEBI" id="CHEBI:18420"/>
    </cofactor>
    <text evidence="12">Binds 1 Mg(2+) ion per subunit.</text>
</comment>
<dbReference type="Proteomes" id="UP000617531">
    <property type="component" value="Unassembled WGS sequence"/>
</dbReference>
<dbReference type="PANTHER" id="PTHR19376:SF54">
    <property type="entry name" value="DNA-DIRECTED RNA POLYMERASE SUBUNIT BETA"/>
    <property type="match status" value="1"/>
</dbReference>
<keyword evidence="6 12" id="KW-0479">Metal-binding</keyword>
<dbReference type="Gene3D" id="1.10.40.90">
    <property type="match status" value="1"/>
</dbReference>